<dbReference type="PANTHER" id="PTHR46756:SF18">
    <property type="entry name" value="GAS2-LIKE PROTEIN PICKLED EGGS"/>
    <property type="match status" value="1"/>
</dbReference>
<dbReference type="PANTHER" id="PTHR46756">
    <property type="entry name" value="TRANSGELIN"/>
    <property type="match status" value="1"/>
</dbReference>
<feature type="compositionally biased region" description="Polar residues" evidence="4">
    <location>
        <begin position="195"/>
        <end position="207"/>
    </location>
</feature>
<dbReference type="Proteomes" id="UP001177023">
    <property type="component" value="Unassembled WGS sequence"/>
</dbReference>
<dbReference type="GO" id="GO:0008017">
    <property type="term" value="F:microtubule binding"/>
    <property type="evidence" value="ECO:0007669"/>
    <property type="project" value="InterPro"/>
</dbReference>
<evidence type="ECO:0000256" key="3">
    <source>
        <dbReference type="ARBA" id="ARBA00023212"/>
    </source>
</evidence>
<dbReference type="SUPFAM" id="SSF143575">
    <property type="entry name" value="GAS2 domain-like"/>
    <property type="match status" value="1"/>
</dbReference>
<dbReference type="AlphaFoldDB" id="A0AA36DBW4"/>
<evidence type="ECO:0000259" key="5">
    <source>
        <dbReference type="PROSITE" id="PS51460"/>
    </source>
</evidence>
<accession>A0AA36DBW4</accession>
<name>A0AA36DBW4_9BILA</name>
<keyword evidence="3" id="KW-0206">Cytoskeleton</keyword>
<keyword evidence="2" id="KW-0963">Cytoplasm</keyword>
<dbReference type="PROSITE" id="PS51460">
    <property type="entry name" value="GAR"/>
    <property type="match status" value="1"/>
</dbReference>
<gene>
    <name evidence="6" type="ORF">MSPICULIGERA_LOCUS22503</name>
</gene>
<comment type="subcellular location">
    <subcellularLocation>
        <location evidence="1">Cytoplasm</location>
        <location evidence="1">Cytoskeleton</location>
    </subcellularLocation>
</comment>
<dbReference type="GO" id="GO:0008093">
    <property type="term" value="F:cytoskeletal anchor activity"/>
    <property type="evidence" value="ECO:0007669"/>
    <property type="project" value="TreeGrafter"/>
</dbReference>
<evidence type="ECO:0000313" key="7">
    <source>
        <dbReference type="Proteomes" id="UP001177023"/>
    </source>
</evidence>
<keyword evidence="7" id="KW-1185">Reference proteome</keyword>
<proteinExistence type="predicted"/>
<feature type="region of interest" description="Disordered" evidence="4">
    <location>
        <begin position="182"/>
        <end position="262"/>
    </location>
</feature>
<dbReference type="InterPro" id="IPR036534">
    <property type="entry name" value="GAR_dom_sf"/>
</dbReference>
<dbReference type="Gene3D" id="3.30.920.20">
    <property type="entry name" value="Gas2-like domain"/>
    <property type="match status" value="1"/>
</dbReference>
<dbReference type="GO" id="GO:0005884">
    <property type="term" value="C:actin filament"/>
    <property type="evidence" value="ECO:0007669"/>
    <property type="project" value="TreeGrafter"/>
</dbReference>
<dbReference type="Pfam" id="PF02187">
    <property type="entry name" value="GAS2"/>
    <property type="match status" value="1"/>
</dbReference>
<dbReference type="InterPro" id="IPR003108">
    <property type="entry name" value="GAR_dom"/>
</dbReference>
<dbReference type="GO" id="GO:0051015">
    <property type="term" value="F:actin filament binding"/>
    <property type="evidence" value="ECO:0007669"/>
    <property type="project" value="TreeGrafter"/>
</dbReference>
<evidence type="ECO:0000313" key="6">
    <source>
        <dbReference type="EMBL" id="CAJ0584446.1"/>
    </source>
</evidence>
<protein>
    <recommendedName>
        <fullName evidence="5">GAR domain-containing protein</fullName>
    </recommendedName>
</protein>
<dbReference type="GO" id="GO:0051764">
    <property type="term" value="P:actin crosslink formation"/>
    <property type="evidence" value="ECO:0007669"/>
    <property type="project" value="TreeGrafter"/>
</dbReference>
<dbReference type="SMART" id="SM00243">
    <property type="entry name" value="GAS2"/>
    <property type="match status" value="1"/>
</dbReference>
<dbReference type="EMBL" id="CATQJA010002695">
    <property type="protein sequence ID" value="CAJ0584446.1"/>
    <property type="molecule type" value="Genomic_DNA"/>
</dbReference>
<evidence type="ECO:0000256" key="1">
    <source>
        <dbReference type="ARBA" id="ARBA00004245"/>
    </source>
</evidence>
<reference evidence="6" key="1">
    <citation type="submission" date="2023-06" db="EMBL/GenBank/DDBJ databases">
        <authorList>
            <person name="Delattre M."/>
        </authorList>
    </citation>
    <scope>NUCLEOTIDE SEQUENCE</scope>
    <source>
        <strain evidence="6">AF72</strain>
    </source>
</reference>
<feature type="domain" description="GAR" evidence="5">
    <location>
        <begin position="49"/>
        <end position="121"/>
    </location>
</feature>
<comment type="caution">
    <text evidence="6">The sequence shown here is derived from an EMBL/GenBank/DDBJ whole genome shotgun (WGS) entry which is preliminary data.</text>
</comment>
<organism evidence="6 7">
    <name type="scientific">Mesorhabditis spiculigera</name>
    <dbReference type="NCBI Taxonomy" id="96644"/>
    <lineage>
        <taxon>Eukaryota</taxon>
        <taxon>Metazoa</taxon>
        <taxon>Ecdysozoa</taxon>
        <taxon>Nematoda</taxon>
        <taxon>Chromadorea</taxon>
        <taxon>Rhabditida</taxon>
        <taxon>Rhabditina</taxon>
        <taxon>Rhabditomorpha</taxon>
        <taxon>Rhabditoidea</taxon>
        <taxon>Rhabditidae</taxon>
        <taxon>Mesorhabditinae</taxon>
        <taxon>Mesorhabditis</taxon>
    </lineage>
</organism>
<sequence length="262" mass="29569">MPLSIVASPPHDSKWRKVADLFDNNGFINHKDFTNALRFDKTRRVEPRTDGERIAVEIERQVRGCSCCQPYKIERIAEGQYRFGDTQIKRMVRILRSTVMVRVGGGWVCLEEFLKSHDPCRATKRRNDVLNNLRGSNERIIRDSMEMFTKNRHARFGSSDSEPQFAVPGPIIKIREKTERSMPMFPGQHRPGGSAHSSNSRLRTPSDVSLGDSRIGKGWPGNSPFGSQQSLDKGSRPPSRASESGPDKPTRIPSLRGKKGVR</sequence>
<evidence type="ECO:0000256" key="4">
    <source>
        <dbReference type="SAM" id="MobiDB-lite"/>
    </source>
</evidence>
<evidence type="ECO:0000256" key="2">
    <source>
        <dbReference type="ARBA" id="ARBA00022490"/>
    </source>
</evidence>
<feature type="non-terminal residue" evidence="6">
    <location>
        <position position="1"/>
    </location>
</feature>